<dbReference type="PANTHER" id="PTHR35561">
    <property type="entry name" value="RNA 2',3'-CYCLIC PHOSPHODIESTERASE"/>
    <property type="match status" value="1"/>
</dbReference>
<dbReference type="RefSeq" id="WP_093753318.1">
    <property type="nucleotide sequence ID" value="NZ_BSYN01000003.1"/>
</dbReference>
<dbReference type="PANTHER" id="PTHR35561:SF1">
    <property type="entry name" value="RNA 2',3'-CYCLIC PHOSPHODIESTERASE"/>
    <property type="match status" value="1"/>
</dbReference>
<dbReference type="Pfam" id="PF02834">
    <property type="entry name" value="LigT_PEase"/>
    <property type="match status" value="1"/>
</dbReference>
<evidence type="ECO:0000313" key="5">
    <source>
        <dbReference type="Proteomes" id="UP000198828"/>
    </source>
</evidence>
<evidence type="ECO:0000313" key="4">
    <source>
        <dbReference type="EMBL" id="SDX26156.1"/>
    </source>
</evidence>
<feature type="short sequence motif" description="HXTX 2" evidence="2">
    <location>
        <begin position="128"/>
        <end position="131"/>
    </location>
</feature>
<evidence type="ECO:0000259" key="3">
    <source>
        <dbReference type="Pfam" id="PF02834"/>
    </source>
</evidence>
<dbReference type="InterPro" id="IPR004175">
    <property type="entry name" value="RNA_CPDase"/>
</dbReference>
<sequence length="186" mass="21541">MRAFIGLDFDVGLKKELCEIQKILKLSSKKGSWVPQPNFHITLKFLGNIDEDKVGCIDKAIKYVAYSNSPISLILGELGYFNKKGEEYGVLWLGIKGAVEKLHRVYDMMERKMNEIGFVMEKREFTPHITLGRKVKSNIPFNELSESIEHKLGRSFTLHNIALMKSHEVMGKRVYTPIKYHEFVRY</sequence>
<comment type="catalytic activity">
    <reaction evidence="2">
        <text>a 3'-end 2',3'-cyclophospho-ribonucleotide-RNA + H2O = a 3'-end 2'-phospho-ribonucleotide-RNA + H(+)</text>
        <dbReference type="Rhea" id="RHEA:11828"/>
        <dbReference type="Rhea" id="RHEA-COMP:10464"/>
        <dbReference type="Rhea" id="RHEA-COMP:17353"/>
        <dbReference type="ChEBI" id="CHEBI:15377"/>
        <dbReference type="ChEBI" id="CHEBI:15378"/>
        <dbReference type="ChEBI" id="CHEBI:83064"/>
        <dbReference type="ChEBI" id="CHEBI:173113"/>
        <dbReference type="EC" id="3.1.4.58"/>
    </reaction>
</comment>
<comment type="similarity">
    <text evidence="2">Belongs to the 2H phosphoesterase superfamily. ThpR family.</text>
</comment>
<evidence type="ECO:0000256" key="2">
    <source>
        <dbReference type="HAMAP-Rule" id="MF_01940"/>
    </source>
</evidence>
<comment type="function">
    <text evidence="2">Hydrolyzes RNA 2',3'-cyclic phosphodiester to an RNA 2'-phosphomonoester.</text>
</comment>
<dbReference type="GO" id="GO:0016874">
    <property type="term" value="F:ligase activity"/>
    <property type="evidence" value="ECO:0007669"/>
    <property type="project" value="UniProtKB-KW"/>
</dbReference>
<feature type="short sequence motif" description="HXTX 1" evidence="2">
    <location>
        <begin position="40"/>
        <end position="43"/>
    </location>
</feature>
<feature type="active site" description="Proton donor" evidence="2">
    <location>
        <position position="40"/>
    </location>
</feature>
<proteinExistence type="inferred from homology"/>
<dbReference type="GO" id="GO:0004113">
    <property type="term" value="F:2',3'-cyclic-nucleotide 3'-phosphodiesterase activity"/>
    <property type="evidence" value="ECO:0007669"/>
    <property type="project" value="InterPro"/>
</dbReference>
<protein>
    <recommendedName>
        <fullName evidence="2">RNA 2',3'-cyclic phosphodiesterase</fullName>
        <shortName evidence="2">RNA 2',3'-CPDase</shortName>
        <ecNumber evidence="2">3.1.4.58</ecNumber>
    </recommendedName>
</protein>
<gene>
    <name evidence="4" type="ORF">SAMN05660923_02021</name>
</gene>
<feature type="domain" description="Phosphoesterase HXTX" evidence="3">
    <location>
        <begin position="13"/>
        <end position="92"/>
    </location>
</feature>
<feature type="active site" description="Proton acceptor" evidence="2">
    <location>
        <position position="128"/>
    </location>
</feature>
<keyword evidence="1 2" id="KW-0378">Hydrolase</keyword>
<dbReference type="SUPFAM" id="SSF55144">
    <property type="entry name" value="LigT-like"/>
    <property type="match status" value="1"/>
</dbReference>
<dbReference type="EMBL" id="FNNG01000008">
    <property type="protein sequence ID" value="SDX26156.1"/>
    <property type="molecule type" value="Genomic_DNA"/>
</dbReference>
<keyword evidence="5" id="KW-1185">Reference proteome</keyword>
<dbReference type="GO" id="GO:0008664">
    <property type="term" value="F:RNA 2',3'-cyclic 3'-phosphodiesterase activity"/>
    <property type="evidence" value="ECO:0007669"/>
    <property type="project" value="UniProtKB-EC"/>
</dbReference>
<dbReference type="Gene3D" id="3.90.1140.10">
    <property type="entry name" value="Cyclic phosphodiesterase"/>
    <property type="match status" value="1"/>
</dbReference>
<accession>A0A1H3A941</accession>
<keyword evidence="4" id="KW-0436">Ligase</keyword>
<dbReference type="HAMAP" id="MF_01940">
    <property type="entry name" value="RNA_CPDase"/>
    <property type="match status" value="1"/>
</dbReference>
<dbReference type="InterPro" id="IPR014051">
    <property type="entry name" value="Phosphoesterase_HXTX"/>
</dbReference>
<dbReference type="EC" id="3.1.4.58" evidence="2"/>
<dbReference type="NCBIfam" id="TIGR02258">
    <property type="entry name" value="2_5_ligase"/>
    <property type="match status" value="1"/>
</dbReference>
<dbReference type="Proteomes" id="UP000198828">
    <property type="component" value="Unassembled WGS sequence"/>
</dbReference>
<dbReference type="AlphaFoldDB" id="A0A1H3A941"/>
<organism evidence="4 5">
    <name type="scientific">Tepidimicrobium xylanilyticum</name>
    <dbReference type="NCBI Taxonomy" id="1123352"/>
    <lineage>
        <taxon>Bacteria</taxon>
        <taxon>Bacillati</taxon>
        <taxon>Bacillota</taxon>
        <taxon>Tissierellia</taxon>
        <taxon>Tissierellales</taxon>
        <taxon>Tepidimicrobiaceae</taxon>
        <taxon>Tepidimicrobium</taxon>
    </lineage>
</organism>
<name>A0A1H3A941_9FIRM</name>
<dbReference type="OrthoDB" id="9789350at2"/>
<evidence type="ECO:0000256" key="1">
    <source>
        <dbReference type="ARBA" id="ARBA00022801"/>
    </source>
</evidence>
<reference evidence="4 5" key="1">
    <citation type="submission" date="2016-10" db="EMBL/GenBank/DDBJ databases">
        <authorList>
            <person name="de Groot N.N."/>
        </authorList>
    </citation>
    <scope>NUCLEOTIDE SEQUENCE [LARGE SCALE GENOMIC DNA]</scope>
    <source>
        <strain evidence="4 5">DSM 23310</strain>
    </source>
</reference>
<dbReference type="InterPro" id="IPR009097">
    <property type="entry name" value="Cyclic_Pdiesterase"/>
</dbReference>